<name>A0A9R1TG92_9HYME</name>
<keyword evidence="8" id="KW-1185">Reference proteome</keyword>
<reference evidence="9" key="1">
    <citation type="submission" date="2025-08" db="UniProtKB">
        <authorList>
            <consortium name="RefSeq"/>
        </authorList>
    </citation>
    <scope>IDENTIFICATION</scope>
    <source>
        <strain evidence="9">USDA-PBARC FA_bdor</strain>
        <tissue evidence="9">Whole organism</tissue>
    </source>
</reference>
<dbReference type="RefSeq" id="XP_011308511.1">
    <property type="nucleotide sequence ID" value="XM_011310209.1"/>
</dbReference>
<dbReference type="GO" id="GO:0012505">
    <property type="term" value="C:endomembrane system"/>
    <property type="evidence" value="ECO:0007669"/>
    <property type="project" value="UniProtKB-SubCell"/>
</dbReference>
<feature type="transmembrane region" description="Helical" evidence="6">
    <location>
        <begin position="162"/>
        <end position="184"/>
    </location>
</feature>
<organism evidence="8 9">
    <name type="scientific">Fopius arisanus</name>
    <dbReference type="NCBI Taxonomy" id="64838"/>
    <lineage>
        <taxon>Eukaryota</taxon>
        <taxon>Metazoa</taxon>
        <taxon>Ecdysozoa</taxon>
        <taxon>Arthropoda</taxon>
        <taxon>Hexapoda</taxon>
        <taxon>Insecta</taxon>
        <taxon>Pterygota</taxon>
        <taxon>Neoptera</taxon>
        <taxon>Endopterygota</taxon>
        <taxon>Hymenoptera</taxon>
        <taxon>Apocrita</taxon>
        <taxon>Ichneumonoidea</taxon>
        <taxon>Braconidae</taxon>
        <taxon>Opiinae</taxon>
        <taxon>Fopius</taxon>
    </lineage>
</organism>
<dbReference type="Proteomes" id="UP000694866">
    <property type="component" value="Unplaced"/>
</dbReference>
<feature type="transmembrane region" description="Helical" evidence="6">
    <location>
        <begin position="95"/>
        <end position="115"/>
    </location>
</feature>
<accession>A0A9R1TG92</accession>
<feature type="transmembrane region" description="Helical" evidence="6">
    <location>
        <begin position="121"/>
        <end position="142"/>
    </location>
</feature>
<protein>
    <submittedName>
        <fullName evidence="9">DNA damage-regulated autophagy modulator protein 1</fullName>
    </submittedName>
</protein>
<evidence type="ECO:0000256" key="6">
    <source>
        <dbReference type="SAM" id="Phobius"/>
    </source>
</evidence>
<dbReference type="Pfam" id="PF10277">
    <property type="entry name" value="Frag1"/>
    <property type="match status" value="1"/>
</dbReference>
<dbReference type="InterPro" id="IPR019402">
    <property type="entry name" value="CWH43_N"/>
</dbReference>
<feature type="transmembrane region" description="Helical" evidence="6">
    <location>
        <begin position="204"/>
        <end position="226"/>
    </location>
</feature>
<evidence type="ECO:0000313" key="9">
    <source>
        <dbReference type="RefSeq" id="XP_011308511.1"/>
    </source>
</evidence>
<evidence type="ECO:0000256" key="4">
    <source>
        <dbReference type="ARBA" id="ARBA00022989"/>
    </source>
</evidence>
<feature type="domain" description="CWH43-like N-terminal" evidence="7">
    <location>
        <begin position="11"/>
        <end position="234"/>
    </location>
</feature>
<comment type="subcellular location">
    <subcellularLocation>
        <location evidence="1">Endomembrane system</location>
        <topology evidence="1">Multi-pass membrane protein</topology>
    </subcellularLocation>
</comment>
<dbReference type="PANTHER" id="PTHR21324:SF2">
    <property type="entry name" value="EG:22E5.9 PROTEIN"/>
    <property type="match status" value="1"/>
</dbReference>
<evidence type="ECO:0000256" key="5">
    <source>
        <dbReference type="ARBA" id="ARBA00023136"/>
    </source>
</evidence>
<dbReference type="InterPro" id="IPR050911">
    <property type="entry name" value="DRAM/TMEM150_Autophagy_Mod"/>
</dbReference>
<feature type="transmembrane region" description="Helical" evidence="6">
    <location>
        <begin position="57"/>
        <end position="75"/>
    </location>
</feature>
<dbReference type="KEGG" id="fas:105269731"/>
<dbReference type="AlphaFoldDB" id="A0A9R1TG92"/>
<proteinExistence type="inferred from homology"/>
<gene>
    <name evidence="9" type="primary">LOC105269731</name>
</gene>
<dbReference type="OrthoDB" id="191706at2759"/>
<keyword evidence="5 6" id="KW-0472">Membrane</keyword>
<dbReference type="PANTHER" id="PTHR21324">
    <property type="entry name" value="FASTING-INDUCIBLE INTEGRAL MEMBRANE PROTEIN TM6P1-RELATED"/>
    <property type="match status" value="1"/>
</dbReference>
<evidence type="ECO:0000256" key="2">
    <source>
        <dbReference type="ARBA" id="ARBA00006565"/>
    </source>
</evidence>
<feature type="transmembrane region" description="Helical" evidence="6">
    <location>
        <begin position="12"/>
        <end position="37"/>
    </location>
</feature>
<evidence type="ECO:0000256" key="1">
    <source>
        <dbReference type="ARBA" id="ARBA00004127"/>
    </source>
</evidence>
<keyword evidence="4 6" id="KW-1133">Transmembrane helix</keyword>
<dbReference type="GeneID" id="105269731"/>
<sequence>MEKPDDFVNLHYLSIFMFLALPITALISYIIAVSLGHVEPGFPYISDVGAIAPESCIFSQLMNMMTILMAVVVYVRYAQVKETIAISQMPNYWNVFNKFTLGVGLTATVGVSLLANFQVTLVFSVHLVGAVFAFVGSGFYLWLETIISYKMQPFGPSIPIIILRLAVSIGFTVCIFGVFIIPIFALKAFHGKNTLLWRSEDGGWGLHVTSAVCEWFCLISFSIYILTFTNEFRGIQLSCPKVILKTDYIRKTYPIFTSFSASTSPSHST</sequence>
<evidence type="ECO:0000259" key="7">
    <source>
        <dbReference type="Pfam" id="PF10277"/>
    </source>
</evidence>
<keyword evidence="3 6" id="KW-0812">Transmembrane</keyword>
<comment type="similarity">
    <text evidence="2">Belongs to the DRAM/TMEM150 family.</text>
</comment>
<evidence type="ECO:0000313" key="8">
    <source>
        <dbReference type="Proteomes" id="UP000694866"/>
    </source>
</evidence>
<evidence type="ECO:0000256" key="3">
    <source>
        <dbReference type="ARBA" id="ARBA00022692"/>
    </source>
</evidence>